<dbReference type="EMBL" id="JAGKLY010000001">
    <property type="protein sequence ID" value="MBQ0266728.1"/>
    <property type="molecule type" value="Genomic_DNA"/>
</dbReference>
<feature type="compositionally biased region" description="Basic and acidic residues" evidence="1">
    <location>
        <begin position="81"/>
        <end position="102"/>
    </location>
</feature>
<reference evidence="2" key="1">
    <citation type="submission" date="2021-03" db="EMBL/GenBank/DDBJ databases">
        <authorList>
            <person name="Stanton E."/>
        </authorList>
    </citation>
    <scope>NUCLEOTIDE SEQUENCE</scope>
    <source>
        <strain evidence="2">2020EL-00113</strain>
    </source>
</reference>
<evidence type="ECO:0000313" key="2">
    <source>
        <dbReference type="EMBL" id="MBQ0266728.1"/>
    </source>
</evidence>
<feature type="region of interest" description="Disordered" evidence="1">
    <location>
        <begin position="1"/>
        <end position="21"/>
    </location>
</feature>
<feature type="compositionally biased region" description="Basic and acidic residues" evidence="1">
    <location>
        <begin position="1"/>
        <end position="13"/>
    </location>
</feature>
<gene>
    <name evidence="2" type="ORF">J7T18_00235</name>
</gene>
<organism evidence="2 3">
    <name type="scientific">Providencia huaxiensis</name>
    <dbReference type="NCBI Taxonomy" id="2027290"/>
    <lineage>
        <taxon>Bacteria</taxon>
        <taxon>Pseudomonadati</taxon>
        <taxon>Pseudomonadota</taxon>
        <taxon>Gammaproteobacteria</taxon>
        <taxon>Enterobacterales</taxon>
        <taxon>Morganellaceae</taxon>
        <taxon>Providencia</taxon>
    </lineage>
</organism>
<evidence type="ECO:0008006" key="4">
    <source>
        <dbReference type="Google" id="ProtNLM"/>
    </source>
</evidence>
<evidence type="ECO:0000256" key="1">
    <source>
        <dbReference type="SAM" id="MobiDB-lite"/>
    </source>
</evidence>
<protein>
    <recommendedName>
        <fullName evidence="4">Hemolysin</fullName>
    </recommendedName>
</protein>
<comment type="caution">
    <text evidence="2">The sequence shown here is derived from an EMBL/GenBank/DDBJ whole genome shotgun (WGS) entry which is preliminary data.</text>
</comment>
<name>A0A8I2AAU3_9GAMM</name>
<evidence type="ECO:0000313" key="3">
    <source>
        <dbReference type="Proteomes" id="UP000674270"/>
    </source>
</evidence>
<feature type="region of interest" description="Disordered" evidence="1">
    <location>
        <begin position="59"/>
        <end position="115"/>
    </location>
</feature>
<proteinExistence type="predicted"/>
<accession>A0A8I2AAU3</accession>
<sequence>MIASTADKDKNRLDTGTLGWKDIDNKADFTAEHTGGSIGTGGPIGSQLVTNAAGGLLSNANNSGHAEGTTQSAVSEGSVIVRDENKQKQDVNELNRDTEHTNDGSINPIFDKEKEQNRLKQSQLIGEIGNQTMDIIRTEGDIAGLKAQKDPDALAVANHPS</sequence>
<dbReference type="AlphaFoldDB" id="A0A8I2AAU3"/>
<dbReference type="Proteomes" id="UP000674270">
    <property type="component" value="Unassembled WGS sequence"/>
</dbReference>